<evidence type="ECO:0000313" key="2">
    <source>
        <dbReference type="Proteomes" id="UP001054945"/>
    </source>
</evidence>
<accession>A0AAV4NQB8</accession>
<evidence type="ECO:0000313" key="1">
    <source>
        <dbReference type="EMBL" id="GIX86878.1"/>
    </source>
</evidence>
<dbReference type="AlphaFoldDB" id="A0AAV4NQB8"/>
<keyword evidence="2" id="KW-1185">Reference proteome</keyword>
<reference evidence="1 2" key="1">
    <citation type="submission" date="2021-06" db="EMBL/GenBank/DDBJ databases">
        <title>Caerostris extrusa draft genome.</title>
        <authorList>
            <person name="Kono N."/>
            <person name="Arakawa K."/>
        </authorList>
    </citation>
    <scope>NUCLEOTIDE SEQUENCE [LARGE SCALE GENOMIC DNA]</scope>
</reference>
<sequence length="110" mass="12927">MAYMDEKFTIDKFRVVAEFVNEVIERILMTNNANDLPKMVWTEENTFGTVSASYLAVRALKQLSMDEESILILRDNFYMEDVLGIINFGICQELQYQLWRIFQESGNKLQ</sequence>
<dbReference type="EMBL" id="BPLR01021176">
    <property type="protein sequence ID" value="GIX86878.1"/>
    <property type="molecule type" value="Genomic_DNA"/>
</dbReference>
<name>A0AAV4NQB8_CAEEX</name>
<gene>
    <name evidence="1" type="ORF">CEXT_543561</name>
</gene>
<proteinExistence type="predicted"/>
<comment type="caution">
    <text evidence="1">The sequence shown here is derived from an EMBL/GenBank/DDBJ whole genome shotgun (WGS) entry which is preliminary data.</text>
</comment>
<protein>
    <submittedName>
        <fullName evidence="1">Uncharacterized protein</fullName>
    </submittedName>
</protein>
<organism evidence="1 2">
    <name type="scientific">Caerostris extrusa</name>
    <name type="common">Bark spider</name>
    <name type="synonym">Caerostris bankana</name>
    <dbReference type="NCBI Taxonomy" id="172846"/>
    <lineage>
        <taxon>Eukaryota</taxon>
        <taxon>Metazoa</taxon>
        <taxon>Ecdysozoa</taxon>
        <taxon>Arthropoda</taxon>
        <taxon>Chelicerata</taxon>
        <taxon>Arachnida</taxon>
        <taxon>Araneae</taxon>
        <taxon>Araneomorphae</taxon>
        <taxon>Entelegynae</taxon>
        <taxon>Araneoidea</taxon>
        <taxon>Araneidae</taxon>
        <taxon>Caerostris</taxon>
    </lineage>
</organism>
<dbReference type="Proteomes" id="UP001054945">
    <property type="component" value="Unassembled WGS sequence"/>
</dbReference>